<feature type="region of interest" description="Disordered" evidence="1">
    <location>
        <begin position="1"/>
        <end position="20"/>
    </location>
</feature>
<proteinExistence type="predicted"/>
<keyword evidence="3" id="KW-1185">Reference proteome</keyword>
<accession>A0A317EYJ4</accession>
<comment type="caution">
    <text evidence="2">The sequence shown here is derived from an EMBL/GenBank/DDBJ whole genome shotgun (WGS) entry which is preliminary data.</text>
</comment>
<feature type="region of interest" description="Disordered" evidence="1">
    <location>
        <begin position="76"/>
        <end position="98"/>
    </location>
</feature>
<evidence type="ECO:0000313" key="3">
    <source>
        <dbReference type="Proteomes" id="UP000245391"/>
    </source>
</evidence>
<reference evidence="3" key="1">
    <citation type="submission" date="2018-05" db="EMBL/GenBank/DDBJ databases">
        <title>Pedobacter paludis sp. nov., isolated from wetland soil.</title>
        <authorList>
            <person name="Zhang Y."/>
        </authorList>
    </citation>
    <scope>NUCLEOTIDE SEQUENCE [LARGE SCALE GENOMIC DNA]</scope>
    <source>
        <strain evidence="3">R-8</strain>
    </source>
</reference>
<feature type="compositionally biased region" description="Low complexity" evidence="1">
    <location>
        <begin position="76"/>
        <end position="88"/>
    </location>
</feature>
<organism evidence="2 3">
    <name type="scientific">Pedobacter paludis</name>
    <dbReference type="NCBI Taxonomy" id="2203212"/>
    <lineage>
        <taxon>Bacteria</taxon>
        <taxon>Pseudomonadati</taxon>
        <taxon>Bacteroidota</taxon>
        <taxon>Sphingobacteriia</taxon>
        <taxon>Sphingobacteriales</taxon>
        <taxon>Sphingobacteriaceae</taxon>
        <taxon>Pedobacter</taxon>
    </lineage>
</organism>
<evidence type="ECO:0000313" key="2">
    <source>
        <dbReference type="EMBL" id="PWS31492.1"/>
    </source>
</evidence>
<name>A0A317EYJ4_9SPHI</name>
<evidence type="ECO:0000256" key="1">
    <source>
        <dbReference type="SAM" id="MobiDB-lite"/>
    </source>
</evidence>
<dbReference type="Proteomes" id="UP000245391">
    <property type="component" value="Unassembled WGS sequence"/>
</dbReference>
<dbReference type="RefSeq" id="WP_109930404.1">
    <property type="nucleotide sequence ID" value="NZ_QGNY01000004.1"/>
</dbReference>
<dbReference type="OrthoDB" id="773345at2"/>
<sequence>MKKNKSKLKSQSADKKKKKELELSLAEKIREAIAQLGKVKKGDKAIERFSKKIIKKLALKTEKDFTPVVEEKTAPVKTPAKAAKPAVVKKPKTEAETK</sequence>
<dbReference type="EMBL" id="QGNY01000004">
    <property type="protein sequence ID" value="PWS31492.1"/>
    <property type="molecule type" value="Genomic_DNA"/>
</dbReference>
<gene>
    <name evidence="2" type="ORF">DF947_12935</name>
</gene>
<dbReference type="AlphaFoldDB" id="A0A317EYJ4"/>
<protein>
    <submittedName>
        <fullName evidence="2">Uncharacterized protein</fullName>
    </submittedName>
</protein>